<dbReference type="PROSITE" id="PS51005">
    <property type="entry name" value="NAC"/>
    <property type="match status" value="1"/>
</dbReference>
<keyword evidence="4" id="KW-0539">Nucleus</keyword>
<name>A0A1R3HGL5_9ROSI</name>
<dbReference type="GO" id="GO:0006355">
    <property type="term" value="P:regulation of DNA-templated transcription"/>
    <property type="evidence" value="ECO:0007669"/>
    <property type="project" value="InterPro"/>
</dbReference>
<accession>A0A1R3HGL5</accession>
<dbReference type="PANTHER" id="PTHR31744:SF210">
    <property type="entry name" value="NAC DOMAIN-CONTAINING PROTEIN 86-LIKE"/>
    <property type="match status" value="1"/>
</dbReference>
<evidence type="ECO:0000313" key="7">
    <source>
        <dbReference type="Proteomes" id="UP000187203"/>
    </source>
</evidence>
<dbReference type="EMBL" id="AWUE01020198">
    <property type="protein sequence ID" value="OMO69517.1"/>
    <property type="molecule type" value="Genomic_DNA"/>
</dbReference>
<keyword evidence="3" id="KW-0804">Transcription</keyword>
<evidence type="ECO:0000256" key="3">
    <source>
        <dbReference type="ARBA" id="ARBA00023163"/>
    </source>
</evidence>
<dbReference type="SUPFAM" id="SSF101941">
    <property type="entry name" value="NAC domain"/>
    <property type="match status" value="1"/>
</dbReference>
<dbReference type="AlphaFoldDB" id="A0A1R3HGL5"/>
<reference evidence="7" key="1">
    <citation type="submission" date="2013-09" db="EMBL/GenBank/DDBJ databases">
        <title>Corchorus olitorius genome sequencing.</title>
        <authorList>
            <person name="Alam M."/>
            <person name="Haque M.S."/>
            <person name="Islam M.S."/>
            <person name="Emdad E.M."/>
            <person name="Islam M.M."/>
            <person name="Ahmed B."/>
            <person name="Halim A."/>
            <person name="Hossen Q.M.M."/>
            <person name="Hossain M.Z."/>
            <person name="Ahmed R."/>
            <person name="Khan M.M."/>
            <person name="Islam R."/>
            <person name="Rashid M.M."/>
            <person name="Khan S.A."/>
            <person name="Rahman M.S."/>
            <person name="Alam M."/>
            <person name="Yahiya A.S."/>
            <person name="Khan M.S."/>
            <person name="Azam M.S."/>
            <person name="Haque T."/>
            <person name="Lashkar M.Z.H."/>
            <person name="Akhand A.I."/>
            <person name="Morshed G."/>
            <person name="Roy S."/>
            <person name="Uddin K.S."/>
            <person name="Rabeya T."/>
            <person name="Hossain A.S."/>
            <person name="Chowdhury A."/>
            <person name="Snigdha A.R."/>
            <person name="Mortoza M.S."/>
            <person name="Matin S.A."/>
            <person name="Hoque S.M.E."/>
            <person name="Islam M.K."/>
            <person name="Roy D.K."/>
            <person name="Haider R."/>
            <person name="Moosa M.M."/>
            <person name="Elias S.M."/>
            <person name="Hasan A.M."/>
            <person name="Jahan S."/>
            <person name="Shafiuddin M."/>
            <person name="Mahmood N."/>
            <person name="Shommy N.S."/>
        </authorList>
    </citation>
    <scope>NUCLEOTIDE SEQUENCE [LARGE SCALE GENOMIC DNA]</scope>
    <source>
        <strain evidence="7">cv. O-4</strain>
    </source>
</reference>
<dbReference type="Proteomes" id="UP000187203">
    <property type="component" value="Unassembled WGS sequence"/>
</dbReference>
<proteinExistence type="predicted"/>
<dbReference type="PANTHER" id="PTHR31744">
    <property type="entry name" value="PROTEIN CUP-SHAPED COTYLEDON 2-RELATED"/>
    <property type="match status" value="1"/>
</dbReference>
<dbReference type="InterPro" id="IPR036093">
    <property type="entry name" value="NAC_dom_sf"/>
</dbReference>
<organism evidence="6 7">
    <name type="scientific">Corchorus olitorius</name>
    <dbReference type="NCBI Taxonomy" id="93759"/>
    <lineage>
        <taxon>Eukaryota</taxon>
        <taxon>Viridiplantae</taxon>
        <taxon>Streptophyta</taxon>
        <taxon>Embryophyta</taxon>
        <taxon>Tracheophyta</taxon>
        <taxon>Spermatophyta</taxon>
        <taxon>Magnoliopsida</taxon>
        <taxon>eudicotyledons</taxon>
        <taxon>Gunneridae</taxon>
        <taxon>Pentapetalae</taxon>
        <taxon>rosids</taxon>
        <taxon>malvids</taxon>
        <taxon>Malvales</taxon>
        <taxon>Malvaceae</taxon>
        <taxon>Grewioideae</taxon>
        <taxon>Apeibeae</taxon>
        <taxon>Corchorus</taxon>
    </lineage>
</organism>
<dbReference type="Gene3D" id="2.170.150.80">
    <property type="entry name" value="NAC domain"/>
    <property type="match status" value="1"/>
</dbReference>
<keyword evidence="1" id="KW-0805">Transcription regulation</keyword>
<gene>
    <name evidence="6" type="ORF">COLO4_29024</name>
</gene>
<keyword evidence="2" id="KW-0238">DNA-binding</keyword>
<comment type="caution">
    <text evidence="6">The sequence shown here is derived from an EMBL/GenBank/DDBJ whole genome shotgun (WGS) entry which is preliminary data.</text>
</comment>
<protein>
    <submittedName>
        <fullName evidence="6">No apical meristem (NAM) protein</fullName>
    </submittedName>
</protein>
<dbReference type="GO" id="GO:0003677">
    <property type="term" value="F:DNA binding"/>
    <property type="evidence" value="ECO:0007669"/>
    <property type="project" value="UniProtKB-KW"/>
</dbReference>
<evidence type="ECO:0000256" key="1">
    <source>
        <dbReference type="ARBA" id="ARBA00023015"/>
    </source>
</evidence>
<dbReference type="InterPro" id="IPR003441">
    <property type="entry name" value="NAC-dom"/>
</dbReference>
<feature type="domain" description="NAC" evidence="5">
    <location>
        <begin position="15"/>
        <end position="157"/>
    </location>
</feature>
<dbReference type="STRING" id="93759.A0A1R3HGL5"/>
<evidence type="ECO:0000256" key="4">
    <source>
        <dbReference type="ARBA" id="ARBA00023242"/>
    </source>
</evidence>
<evidence type="ECO:0000256" key="2">
    <source>
        <dbReference type="ARBA" id="ARBA00023125"/>
    </source>
</evidence>
<sequence length="497" mass="56681">MEQLEEENNYHVRIREVGYRFRPTDVELLDFFLKRKVVQGRKFDIESITELDIYKHAPWDLRNLTLTRGDFMWYFFCPVAMQKYGGGCRSNRASEFGYWRGSGKDRTIKWKGKSLGVMKTLIFYRGKSPKGERTNWVVHEYKLDDEDSYVICVVFEKDGFGPSKGFQYTTQFNEEGCINYDYDYEIHDQNLVASGSTSASVLDADDVSSPNAVAAAGVSVASMDDKLVPQTGAPQPPSQVQKSFDSFDSVVEYIDECLAEDFEAFLNDGRGNPNSTLILEQKAPHQHALVPQVQESNYYVQSQDDEDHGTYDGNLILGPHQLSMVPQVQESNHYIQSQYDETCYGNLILGQEETLHQLTLVPQVQESNHYDDEDHETCYGNLILGQQESLHQLTLVPQGQESNHYDDEDHETYYGNLILGQEEAPHQLTLVPQVQISNNNFPSLLEFLLAQDDDDEAFINEGQGNYGNFNSIWQPETQYGHYNYGGSSNFIQGNCTF</sequence>
<evidence type="ECO:0000259" key="5">
    <source>
        <dbReference type="PROSITE" id="PS51005"/>
    </source>
</evidence>
<keyword evidence="7" id="KW-1185">Reference proteome</keyword>
<evidence type="ECO:0000313" key="6">
    <source>
        <dbReference type="EMBL" id="OMO69517.1"/>
    </source>
</evidence>
<dbReference type="Pfam" id="PF02365">
    <property type="entry name" value="NAM"/>
    <property type="match status" value="1"/>
</dbReference>